<reference evidence="1" key="1">
    <citation type="journal article" date="2019" name="Sci. Rep.">
        <title>Draft genome of Tanacetum cinerariifolium, the natural source of mosquito coil.</title>
        <authorList>
            <person name="Yamashiro T."/>
            <person name="Shiraishi A."/>
            <person name="Satake H."/>
            <person name="Nakayama K."/>
        </authorList>
    </citation>
    <scope>NUCLEOTIDE SEQUENCE</scope>
</reference>
<comment type="caution">
    <text evidence="1">The sequence shown here is derived from an EMBL/GenBank/DDBJ whole genome shotgun (WGS) entry which is preliminary data.</text>
</comment>
<sequence>MMSTLVFVDSESSTYANEAQSSRVPVPLPKDPYGAIRKAYLVGTDTESEPFQGKARTPESPHIVAPPTCHVNESEGSGMFGARSTSSDSTAPLLPDHALTHTTLALVHILRRIAHMVVCVPPATSLGLSVGITEVAAMSDLAFRKRFRSFYDSSTSPTLPVQKRYRGTSELILGTDSEEDEEGLAARDEGLATAIDGLGVDDESYGLDDESYGLDNKSHDVDDEGHGLDDEGHDVEIDGLGLEEEELYLGVNSRQLQLSERVSTSKKPTLTTWTDLEDEIDRDVRDLYTKSRAVRDEIFSQRYRFRSLKHEQERTAMTFGTLWRSVLALEAWVGRVDTWMTNMSRAGYEDHRLVHDILLQQTALQRELQERDRMERLAMPIVMEYSSRRGLDRVLTPD</sequence>
<gene>
    <name evidence="1" type="ORF">Tci_009542</name>
</gene>
<protein>
    <submittedName>
        <fullName evidence="1">Uncharacterized protein</fullName>
    </submittedName>
</protein>
<organism evidence="1">
    <name type="scientific">Tanacetum cinerariifolium</name>
    <name type="common">Dalmatian daisy</name>
    <name type="synonym">Chrysanthemum cinerariifolium</name>
    <dbReference type="NCBI Taxonomy" id="118510"/>
    <lineage>
        <taxon>Eukaryota</taxon>
        <taxon>Viridiplantae</taxon>
        <taxon>Streptophyta</taxon>
        <taxon>Embryophyta</taxon>
        <taxon>Tracheophyta</taxon>
        <taxon>Spermatophyta</taxon>
        <taxon>Magnoliopsida</taxon>
        <taxon>eudicotyledons</taxon>
        <taxon>Gunneridae</taxon>
        <taxon>Pentapetalae</taxon>
        <taxon>asterids</taxon>
        <taxon>campanulids</taxon>
        <taxon>Asterales</taxon>
        <taxon>Asteraceae</taxon>
        <taxon>Asteroideae</taxon>
        <taxon>Anthemideae</taxon>
        <taxon>Anthemidinae</taxon>
        <taxon>Tanacetum</taxon>
    </lineage>
</organism>
<accession>A0A6L2JPI8</accession>
<dbReference type="AlphaFoldDB" id="A0A6L2JPI8"/>
<dbReference type="EMBL" id="BKCJ010000945">
    <property type="protein sequence ID" value="GEU37564.1"/>
    <property type="molecule type" value="Genomic_DNA"/>
</dbReference>
<proteinExistence type="predicted"/>
<evidence type="ECO:0000313" key="1">
    <source>
        <dbReference type="EMBL" id="GEU37564.1"/>
    </source>
</evidence>
<name>A0A6L2JPI8_TANCI</name>